<dbReference type="GeneID" id="65122353"/>
<evidence type="ECO:0000313" key="2">
    <source>
        <dbReference type="Proteomes" id="UP000327532"/>
    </source>
</evidence>
<organism evidence="1 2">
    <name type="scientific">Mycobacterium phage Jeeves</name>
    <dbReference type="NCBI Taxonomy" id="2652402"/>
    <lineage>
        <taxon>Viruses</taxon>
        <taxon>Duplodnaviria</taxon>
        <taxon>Heunggongvirae</taxon>
        <taxon>Uroviricota</taxon>
        <taxon>Caudoviricetes</taxon>
        <taxon>Luchadorvirus</taxon>
        <taxon>Luchadorvirus jeeves</taxon>
        <taxon>Lucadorvirus jeeves</taxon>
    </lineage>
</organism>
<evidence type="ECO:0000313" key="1">
    <source>
        <dbReference type="EMBL" id="QFG04573.1"/>
    </source>
</evidence>
<gene>
    <name evidence="1" type="primary">98</name>
    <name evidence="1" type="ORF">SEA_JEEVES_98</name>
</gene>
<reference evidence="1 2" key="1">
    <citation type="submission" date="2019-08" db="EMBL/GenBank/DDBJ databases">
        <authorList>
            <person name="Pratt D."/>
            <person name="Casey M."/>
            <person name="Delaney K."/>
            <person name="Garza G."/>
            <person name="Hunt M."/>
            <person name="Riley S."/>
            <person name="Reid J."/>
            <person name="Ettinger A.-S.H."/>
            <person name="Ettinger W.F."/>
            <person name="Fay M."/>
            <person name="Mckenzie S.K."/>
            <person name="Anders K.R."/>
            <person name="Garlena R.A."/>
            <person name="Russell D.A."/>
            <person name="Pope W.H."/>
            <person name="Jacobs-Sera D."/>
            <person name="Hatfull G.F."/>
        </authorList>
    </citation>
    <scope>NUCLEOTIDE SEQUENCE [LARGE SCALE GENOMIC DNA]</scope>
</reference>
<accession>A0A5J6T337</accession>
<keyword evidence="2" id="KW-1185">Reference proteome</keyword>
<dbReference type="RefSeq" id="YP_010104408.1">
    <property type="nucleotide sequence ID" value="NC_055817.1"/>
</dbReference>
<dbReference type="KEGG" id="vg:65122353"/>
<sequence length="52" mass="5783">MARHRLTTDFANREGVRYLSVYGTLCSTSQGLPIAALGRRIDVGNTWNEGEE</sequence>
<dbReference type="EMBL" id="MN310541">
    <property type="protein sequence ID" value="QFG04573.1"/>
    <property type="molecule type" value="Genomic_DNA"/>
</dbReference>
<dbReference type="Proteomes" id="UP000327532">
    <property type="component" value="Segment"/>
</dbReference>
<protein>
    <submittedName>
        <fullName evidence="1">Uncharacterized protein</fullName>
    </submittedName>
</protein>
<name>A0A5J6T337_9CAUD</name>
<proteinExistence type="predicted"/>